<evidence type="ECO:0000256" key="1">
    <source>
        <dbReference type="ARBA" id="ARBA00000707"/>
    </source>
</evidence>
<comment type="subcellular location">
    <subcellularLocation>
        <location evidence="2">Cytoplasm</location>
        <location evidence="2">Cytoskeleton</location>
        <location evidence="2">Microtubule organizing center</location>
        <location evidence="2">Centrosome</location>
    </subcellularLocation>
    <subcellularLocation>
        <location evidence="3">Cytoplasm</location>
        <location evidence="3">Perinuclear region</location>
    </subcellularLocation>
</comment>
<evidence type="ECO:0000256" key="7">
    <source>
        <dbReference type="ARBA" id="ARBA00022553"/>
    </source>
</evidence>
<evidence type="ECO:0000256" key="8">
    <source>
        <dbReference type="ARBA" id="ARBA00022670"/>
    </source>
</evidence>
<reference evidence="17" key="3">
    <citation type="submission" date="2025-09" db="UniProtKB">
        <authorList>
            <consortium name="Ensembl"/>
        </authorList>
    </citation>
    <scope>IDENTIFICATION</scope>
</reference>
<keyword evidence="6" id="KW-0963">Cytoplasm</keyword>
<evidence type="ECO:0000256" key="9">
    <source>
        <dbReference type="ARBA" id="ARBA00022723"/>
    </source>
</evidence>
<dbReference type="InterPro" id="IPR000938">
    <property type="entry name" value="CAP-Gly_domain"/>
</dbReference>
<evidence type="ECO:0000313" key="18">
    <source>
        <dbReference type="Proteomes" id="UP000265120"/>
    </source>
</evidence>
<evidence type="ECO:0000256" key="3">
    <source>
        <dbReference type="ARBA" id="ARBA00004556"/>
    </source>
</evidence>
<dbReference type="GO" id="GO:0046872">
    <property type="term" value="F:metal ion binding"/>
    <property type="evidence" value="ECO:0007669"/>
    <property type="project" value="UniProtKB-KW"/>
</dbReference>
<dbReference type="RefSeq" id="XP_008336755.1">
    <property type="nucleotide sequence ID" value="XM_008338533.3"/>
</dbReference>
<dbReference type="GO" id="GO:0048471">
    <property type="term" value="C:perinuclear region of cytoplasm"/>
    <property type="evidence" value="ECO:0007669"/>
    <property type="project" value="UniProtKB-SubCell"/>
</dbReference>
<dbReference type="SUPFAM" id="SSF74924">
    <property type="entry name" value="Cap-Gly domain"/>
    <property type="match status" value="2"/>
</dbReference>
<dbReference type="Ensembl" id="ENSCSET00000003989.1">
    <property type="protein sequence ID" value="ENSCSEP00000003940.1"/>
    <property type="gene ID" value="ENSCSEG00000002576.1"/>
</dbReference>
<dbReference type="KEGG" id="csem:103399892"/>
<dbReference type="GO" id="GO:0016579">
    <property type="term" value="P:protein deubiquitination"/>
    <property type="evidence" value="ECO:0007669"/>
    <property type="project" value="InterPro"/>
</dbReference>
<dbReference type="OrthoDB" id="6287070at2759"/>
<dbReference type="InterPro" id="IPR036859">
    <property type="entry name" value="CAP-Gly_dom_sf"/>
</dbReference>
<dbReference type="InParanoid" id="A0A3P8UUL2"/>
<evidence type="ECO:0000256" key="10">
    <source>
        <dbReference type="ARBA" id="ARBA00022786"/>
    </source>
</evidence>
<feature type="region of interest" description="Disordered" evidence="14">
    <location>
        <begin position="400"/>
        <end position="420"/>
    </location>
</feature>
<evidence type="ECO:0000256" key="11">
    <source>
        <dbReference type="ARBA" id="ARBA00022801"/>
    </source>
</evidence>
<dbReference type="SMART" id="SM01052">
    <property type="entry name" value="CAP_GLY"/>
    <property type="match status" value="2"/>
</dbReference>
<dbReference type="Gene3D" id="2.30.30.190">
    <property type="entry name" value="CAP Gly-rich-like domain"/>
    <property type="match status" value="2"/>
</dbReference>
<dbReference type="GeneID" id="103399892"/>
<dbReference type="Proteomes" id="UP000265120">
    <property type="component" value="Chromosome 2"/>
</dbReference>
<keyword evidence="8" id="KW-0645">Protease</keyword>
<reference evidence="17 18" key="1">
    <citation type="journal article" date="2014" name="Nat. Genet.">
        <title>Whole-genome sequence of a flatfish provides insights into ZW sex chromosome evolution and adaptation to a benthic lifestyle.</title>
        <authorList>
            <person name="Chen S."/>
            <person name="Zhang G."/>
            <person name="Shao C."/>
            <person name="Huang Q."/>
            <person name="Liu G."/>
            <person name="Zhang P."/>
            <person name="Song W."/>
            <person name="An N."/>
            <person name="Chalopin D."/>
            <person name="Volff J.N."/>
            <person name="Hong Y."/>
            <person name="Li Q."/>
            <person name="Sha Z."/>
            <person name="Zhou H."/>
            <person name="Xie M."/>
            <person name="Yu Q."/>
            <person name="Liu Y."/>
            <person name="Xiang H."/>
            <person name="Wang N."/>
            <person name="Wu K."/>
            <person name="Yang C."/>
            <person name="Zhou Q."/>
            <person name="Liao X."/>
            <person name="Yang L."/>
            <person name="Hu Q."/>
            <person name="Zhang J."/>
            <person name="Meng L."/>
            <person name="Jin L."/>
            <person name="Tian Y."/>
            <person name="Lian J."/>
            <person name="Yang J."/>
            <person name="Miao G."/>
            <person name="Liu S."/>
            <person name="Liang Z."/>
            <person name="Yan F."/>
            <person name="Li Y."/>
            <person name="Sun B."/>
            <person name="Zhang H."/>
            <person name="Zhang J."/>
            <person name="Zhu Y."/>
            <person name="Du M."/>
            <person name="Zhao Y."/>
            <person name="Schartl M."/>
            <person name="Tang Q."/>
            <person name="Wang J."/>
        </authorList>
    </citation>
    <scope>NUCLEOTIDE SEQUENCE</scope>
</reference>
<evidence type="ECO:0000256" key="12">
    <source>
        <dbReference type="ARBA" id="ARBA00022807"/>
    </source>
</evidence>
<evidence type="ECO:0000256" key="2">
    <source>
        <dbReference type="ARBA" id="ARBA00004300"/>
    </source>
</evidence>
<evidence type="ECO:0000256" key="5">
    <source>
        <dbReference type="ARBA" id="ARBA00012759"/>
    </source>
</evidence>
<dbReference type="CTD" id="561108"/>
<keyword evidence="18" id="KW-1185">Reference proteome</keyword>
<dbReference type="FunCoup" id="A0A3P8UUL2">
    <property type="interactions" value="62"/>
</dbReference>
<dbReference type="GO" id="GO:0004843">
    <property type="term" value="F:cysteine-type deubiquitinase activity"/>
    <property type="evidence" value="ECO:0007669"/>
    <property type="project" value="UniProtKB-EC"/>
</dbReference>
<organism evidence="17 18">
    <name type="scientific">Cynoglossus semilaevis</name>
    <name type="common">Tongue sole</name>
    <dbReference type="NCBI Taxonomy" id="244447"/>
    <lineage>
        <taxon>Eukaryota</taxon>
        <taxon>Metazoa</taxon>
        <taxon>Chordata</taxon>
        <taxon>Craniata</taxon>
        <taxon>Vertebrata</taxon>
        <taxon>Euteleostomi</taxon>
        <taxon>Actinopterygii</taxon>
        <taxon>Neopterygii</taxon>
        <taxon>Teleostei</taxon>
        <taxon>Neoteleostei</taxon>
        <taxon>Acanthomorphata</taxon>
        <taxon>Carangaria</taxon>
        <taxon>Pleuronectiformes</taxon>
        <taxon>Pleuronectoidei</taxon>
        <taxon>Cynoglossidae</taxon>
        <taxon>Cynoglossinae</taxon>
        <taxon>Cynoglossus</taxon>
    </lineage>
</organism>
<dbReference type="SUPFAM" id="SSF54001">
    <property type="entry name" value="Cysteine proteinases"/>
    <property type="match status" value="1"/>
</dbReference>
<evidence type="ECO:0000256" key="14">
    <source>
        <dbReference type="SAM" id="MobiDB-lite"/>
    </source>
</evidence>
<dbReference type="PROSITE" id="PS50235">
    <property type="entry name" value="USP_3"/>
    <property type="match status" value="1"/>
</dbReference>
<dbReference type="PROSITE" id="PS50245">
    <property type="entry name" value="CAP_GLY_2"/>
    <property type="match status" value="2"/>
</dbReference>
<dbReference type="OMA" id="CVDDESQ"/>
<evidence type="ECO:0000259" key="15">
    <source>
        <dbReference type="PROSITE" id="PS50235"/>
    </source>
</evidence>
<accession>A0A3P8UUL2</accession>
<evidence type="ECO:0000256" key="13">
    <source>
        <dbReference type="ARBA" id="ARBA00022833"/>
    </source>
</evidence>
<evidence type="ECO:0000256" key="6">
    <source>
        <dbReference type="ARBA" id="ARBA00022490"/>
    </source>
</evidence>
<dbReference type="Pfam" id="PF00443">
    <property type="entry name" value="UCH"/>
    <property type="match status" value="1"/>
</dbReference>
<feature type="domain" description="USP" evidence="15">
    <location>
        <begin position="433"/>
        <end position="752"/>
    </location>
</feature>
<dbReference type="PANTHER" id="PTHR11830">
    <property type="entry name" value="40S RIBOSOMAL PROTEIN S3A"/>
    <property type="match status" value="1"/>
</dbReference>
<comment type="similarity">
    <text evidence="4">Belongs to the peptidase C19 family.</text>
</comment>
<name>A0A3P8UUL2_CYNSE</name>
<dbReference type="Pfam" id="PF01302">
    <property type="entry name" value="CAP_GLY"/>
    <property type="match status" value="2"/>
</dbReference>
<reference evidence="17" key="2">
    <citation type="submission" date="2025-08" db="UniProtKB">
        <authorList>
            <consortium name="Ensembl"/>
        </authorList>
    </citation>
    <scope>IDENTIFICATION</scope>
</reference>
<proteinExistence type="inferred from homology"/>
<keyword evidence="9" id="KW-0479">Metal-binding</keyword>
<dbReference type="EC" id="3.4.19.12" evidence="5"/>
<dbReference type="GO" id="GO:0005813">
    <property type="term" value="C:centrosome"/>
    <property type="evidence" value="ECO:0007669"/>
    <property type="project" value="UniProtKB-SubCell"/>
</dbReference>
<keyword evidence="12" id="KW-0788">Thiol protease</keyword>
<dbReference type="GO" id="GO:0006508">
    <property type="term" value="P:proteolysis"/>
    <property type="evidence" value="ECO:0007669"/>
    <property type="project" value="UniProtKB-KW"/>
</dbReference>
<dbReference type="AlphaFoldDB" id="A0A3P8UUL2"/>
<evidence type="ECO:0000313" key="17">
    <source>
        <dbReference type="Ensembl" id="ENSCSEP00000003940.1"/>
    </source>
</evidence>
<sequence>MNWTHFRLGLHFQQTQTLCCPGLIGQPGFKIMTSAENIYFILTEKPKFPGHIDAGHLCYCRKTVYKKRGDASKLSVIPVDSFAQLDFSIEFTCLSKLSVERAELLCALQNDEERLKWFREEVALQTALELTVGTSVVVQKGAEELLGVIRYIGKNKKKKLNFPILGRFFGIELLDQDKGKGDNDGTYLGETFFTCEKYCGLFVPFTKVKSLEYPPPTPSVRPRSPQQQPMELHSGDRVTYFIGGEAGGGMVLKVQKHSVLISTDTDKNGKTDPVVEVPLQHVSKREVSAEPEVMDMDIPQAGADSAESYMGLGVNSMVEVTLHGNTYGIIRWMGTLGDKQDVMVGLELEEDKGTSDGTFRKKRFFMCPPKRALFVKLSSCRPDSRFQSPSVNHCNKVKVEDEEPEIDHRTGRPETVPPVSTEKVDSVLIGKMKGIQGHHNSCYMDAALFSLFSCSSVLDSMLYKSTSPQDTFIQKILLCDIVNPLRSKGFVESRHVMRLRQQLQKHGYSHSFTTDEKDPEEFLIVIMHQILALDPLLKLSARGKVVESYCYQVFLDQKHSLVLPTVQQLLEHSLHSEGLTMAEVPSCLILQMPRFGKKFKMFDKIIPSLELDVTDLAEGPQQCIFCGDLATFRCQGCFQDPAFNQCGFKVFCQTCSDKVHSHPQRRSHQPVALDIPKDFLPHVFTHTPTRDKLELFAVLCIETSHYVSFIKYGPNTEDWIFFDSMADREGGSDGFNIPMVQPCPEVGMYLEMPPGELAKQVPRDMKGVAKRLFCDAYMYLYQSPRMCLYR</sequence>
<dbReference type="InterPro" id="IPR038765">
    <property type="entry name" value="Papain-like_cys_pep_sf"/>
</dbReference>
<dbReference type="FunFam" id="2.30.30.190:FF:000007">
    <property type="entry name" value="Putative ubiquitin carboxyl-terminal hydrolase CYLD"/>
    <property type="match status" value="1"/>
</dbReference>
<dbReference type="Gene3D" id="3.90.70.10">
    <property type="entry name" value="Cysteine proteinases"/>
    <property type="match status" value="1"/>
</dbReference>
<dbReference type="GeneTree" id="ENSGT00940000164912"/>
<dbReference type="InterPro" id="IPR001394">
    <property type="entry name" value="Peptidase_C19_UCH"/>
</dbReference>
<dbReference type="FunFam" id="3.90.70.10:FF:000009">
    <property type="entry name" value="Putative ubiquitin carboxyl-terminal hydrolase CYLD"/>
    <property type="match status" value="1"/>
</dbReference>
<evidence type="ECO:0000256" key="4">
    <source>
        <dbReference type="ARBA" id="ARBA00009085"/>
    </source>
</evidence>
<dbReference type="STRING" id="244447.ENSCSEP00000003940"/>
<keyword evidence="7" id="KW-0597">Phosphoprotein</keyword>
<feature type="domain" description="CAP-Gly" evidence="16">
    <location>
        <begin position="334"/>
        <end position="376"/>
    </location>
</feature>
<protein>
    <recommendedName>
        <fullName evidence="5">ubiquitinyl hydrolase 1</fullName>
        <ecNumber evidence="5">3.4.19.12</ecNumber>
    </recommendedName>
</protein>
<feature type="domain" description="CAP-Gly" evidence="16">
    <location>
        <begin position="166"/>
        <end position="204"/>
    </location>
</feature>
<keyword evidence="10" id="KW-0833">Ubl conjugation pathway</keyword>
<comment type="catalytic activity">
    <reaction evidence="1">
        <text>Thiol-dependent hydrolysis of ester, thioester, amide, peptide and isopeptide bonds formed by the C-terminal Gly of ubiquitin (a 76-residue protein attached to proteins as an intracellular targeting signal).</text>
        <dbReference type="EC" id="3.4.19.12"/>
    </reaction>
</comment>
<keyword evidence="11" id="KW-0378">Hydrolase</keyword>
<keyword evidence="13" id="KW-0862">Zinc</keyword>
<evidence type="ECO:0000259" key="16">
    <source>
        <dbReference type="PROSITE" id="PS50245"/>
    </source>
</evidence>
<dbReference type="InterPro" id="IPR028889">
    <property type="entry name" value="USP"/>
</dbReference>